<accession>A0A1G6JR84</accession>
<dbReference type="HAMAP" id="MF_01217">
    <property type="entry name" value="Acyl_carrier"/>
    <property type="match status" value="1"/>
</dbReference>
<evidence type="ECO:0000256" key="7">
    <source>
        <dbReference type="HAMAP-Rule" id="MF_01217"/>
    </source>
</evidence>
<feature type="modified residue" description="O-(pantetheine 4'-phosphoryl)serine" evidence="7">
    <location>
        <position position="39"/>
    </location>
</feature>
<dbReference type="GO" id="GO:0000036">
    <property type="term" value="F:acyl carrier activity"/>
    <property type="evidence" value="ECO:0007669"/>
    <property type="project" value="UniProtKB-UniRule"/>
</dbReference>
<comment type="pathway">
    <text evidence="7">Lipid metabolism; fatty acid biosynthesis.</text>
</comment>
<name>A0A1G6JR84_9ACTN</name>
<evidence type="ECO:0000313" key="9">
    <source>
        <dbReference type="EMBL" id="SDC21188.1"/>
    </source>
</evidence>
<dbReference type="Pfam" id="PF00550">
    <property type="entry name" value="PP-binding"/>
    <property type="match status" value="1"/>
</dbReference>
<dbReference type="UniPathway" id="UPA00094"/>
<dbReference type="PANTHER" id="PTHR20863">
    <property type="entry name" value="ACYL CARRIER PROTEIN"/>
    <property type="match status" value="1"/>
</dbReference>
<keyword evidence="3 7" id="KW-0597">Phosphoprotein</keyword>
<dbReference type="Gene3D" id="1.10.1200.10">
    <property type="entry name" value="ACP-like"/>
    <property type="match status" value="1"/>
</dbReference>
<dbReference type="GO" id="GO:0000035">
    <property type="term" value="F:acyl binding"/>
    <property type="evidence" value="ECO:0007669"/>
    <property type="project" value="TreeGrafter"/>
</dbReference>
<gene>
    <name evidence="7" type="primary">acpP</name>
    <name evidence="9" type="ORF">SAMN04487824_10583</name>
</gene>
<evidence type="ECO:0000256" key="5">
    <source>
        <dbReference type="ARBA" id="ARBA00023098"/>
    </source>
</evidence>
<keyword evidence="5 7" id="KW-0443">Lipid metabolism</keyword>
<organism evidence="9 10">
    <name type="scientific">Parafannyhessea umbonata</name>
    <dbReference type="NCBI Taxonomy" id="604330"/>
    <lineage>
        <taxon>Bacteria</taxon>
        <taxon>Bacillati</taxon>
        <taxon>Actinomycetota</taxon>
        <taxon>Coriobacteriia</taxon>
        <taxon>Coriobacteriales</taxon>
        <taxon>Atopobiaceae</taxon>
        <taxon>Parafannyhessea</taxon>
    </lineage>
</organism>
<dbReference type="InterPro" id="IPR009081">
    <property type="entry name" value="PP-bd_ACP"/>
</dbReference>
<dbReference type="AlphaFoldDB" id="A0A1G6JR84"/>
<dbReference type="PANTHER" id="PTHR20863:SF76">
    <property type="entry name" value="CARRIER DOMAIN-CONTAINING PROTEIN"/>
    <property type="match status" value="1"/>
</dbReference>
<sequence length="83" mass="8928">MERAEITEKVIACVKDSLGLADDAELTEATTLKDLGADSFDQLEIMVALEEEFGISLEDALDGGDIRSVDTIGQTVDLVRAQL</sequence>
<evidence type="ECO:0000313" key="10">
    <source>
        <dbReference type="Proteomes" id="UP000198528"/>
    </source>
</evidence>
<keyword evidence="2 7" id="KW-0444">Lipid biosynthesis</keyword>
<evidence type="ECO:0000259" key="8">
    <source>
        <dbReference type="PROSITE" id="PS50075"/>
    </source>
</evidence>
<dbReference type="EMBL" id="FMZL01000005">
    <property type="protein sequence ID" value="SDC21188.1"/>
    <property type="molecule type" value="Genomic_DNA"/>
</dbReference>
<dbReference type="SUPFAM" id="SSF47336">
    <property type="entry name" value="ACP-like"/>
    <property type="match status" value="1"/>
</dbReference>
<keyword evidence="1 7" id="KW-0596">Phosphopantetheine</keyword>
<evidence type="ECO:0000256" key="4">
    <source>
        <dbReference type="ARBA" id="ARBA00022832"/>
    </source>
</evidence>
<dbReference type="Proteomes" id="UP000198528">
    <property type="component" value="Unassembled WGS sequence"/>
</dbReference>
<evidence type="ECO:0000256" key="3">
    <source>
        <dbReference type="ARBA" id="ARBA00022553"/>
    </source>
</evidence>
<dbReference type="GO" id="GO:0005737">
    <property type="term" value="C:cytoplasm"/>
    <property type="evidence" value="ECO:0007669"/>
    <property type="project" value="UniProtKB-SubCell"/>
</dbReference>
<evidence type="ECO:0000256" key="1">
    <source>
        <dbReference type="ARBA" id="ARBA00022450"/>
    </source>
</evidence>
<comment type="PTM">
    <text evidence="7">4'-phosphopantetheine is transferred from CoA to a specific serine of apo-ACP by AcpS. This modification is essential for activity because fatty acids are bound in thioester linkage to the sulfhydryl of the prosthetic group.</text>
</comment>
<dbReference type="PROSITE" id="PS50075">
    <property type="entry name" value="CARRIER"/>
    <property type="match status" value="1"/>
</dbReference>
<dbReference type="InterPro" id="IPR036736">
    <property type="entry name" value="ACP-like_sf"/>
</dbReference>
<reference evidence="10" key="1">
    <citation type="submission" date="2016-10" db="EMBL/GenBank/DDBJ databases">
        <authorList>
            <person name="Varghese N."/>
            <person name="Submissions S."/>
        </authorList>
    </citation>
    <scope>NUCLEOTIDE SEQUENCE [LARGE SCALE GENOMIC DNA]</scope>
    <source>
        <strain evidence="10">DSM 22619</strain>
    </source>
</reference>
<keyword evidence="6 7" id="KW-0275">Fatty acid biosynthesis</keyword>
<evidence type="ECO:0000256" key="2">
    <source>
        <dbReference type="ARBA" id="ARBA00022516"/>
    </source>
</evidence>
<dbReference type="STRING" id="604330.SAMN04489857_0745"/>
<dbReference type="RefSeq" id="WP_090845733.1">
    <property type="nucleotide sequence ID" value="NZ_FMZL01000005.1"/>
</dbReference>
<protein>
    <recommendedName>
        <fullName evidence="7">Acyl carrier protein</fullName>
        <shortName evidence="7">ACP</shortName>
    </recommendedName>
</protein>
<feature type="domain" description="Carrier" evidence="8">
    <location>
        <begin position="4"/>
        <end position="83"/>
    </location>
</feature>
<proteinExistence type="inferred from homology"/>
<comment type="similarity">
    <text evidence="7">Belongs to the acyl carrier protein (ACP) family.</text>
</comment>
<dbReference type="InterPro" id="IPR003231">
    <property type="entry name" value="ACP"/>
</dbReference>
<comment type="subcellular location">
    <subcellularLocation>
        <location evidence="7">Cytoplasm</location>
    </subcellularLocation>
</comment>
<keyword evidence="7" id="KW-0963">Cytoplasm</keyword>
<keyword evidence="4 7" id="KW-0276">Fatty acid metabolism</keyword>
<keyword evidence="10" id="KW-1185">Reference proteome</keyword>
<comment type="function">
    <text evidence="7">Carrier of the growing fatty acid chain in fatty acid biosynthesis.</text>
</comment>
<evidence type="ECO:0000256" key="6">
    <source>
        <dbReference type="ARBA" id="ARBA00023160"/>
    </source>
</evidence>